<protein>
    <submittedName>
        <fullName evidence="1">Uncharacterized protein</fullName>
    </submittedName>
</protein>
<evidence type="ECO:0000313" key="1">
    <source>
        <dbReference type="EMBL" id="CAI9177321.1"/>
    </source>
</evidence>
<proteinExistence type="predicted"/>
<reference evidence="1" key="1">
    <citation type="submission" date="2023-04" db="EMBL/GenBank/DDBJ databases">
        <authorList>
            <consortium name="ELIXIR-Norway"/>
        </authorList>
    </citation>
    <scope>NUCLEOTIDE SEQUENCE [LARGE SCALE GENOMIC DNA]</scope>
</reference>
<evidence type="ECO:0000313" key="2">
    <source>
        <dbReference type="Proteomes" id="UP001176941"/>
    </source>
</evidence>
<name>A0ABN8ZWG3_RANTA</name>
<accession>A0ABN8ZWG3</accession>
<gene>
    <name evidence="1" type="ORF">MRATA1EN1_LOCUS26283</name>
</gene>
<keyword evidence="2" id="KW-1185">Reference proteome</keyword>
<organism evidence="1 2">
    <name type="scientific">Rangifer tarandus platyrhynchus</name>
    <name type="common">Svalbard reindeer</name>
    <dbReference type="NCBI Taxonomy" id="3082113"/>
    <lineage>
        <taxon>Eukaryota</taxon>
        <taxon>Metazoa</taxon>
        <taxon>Chordata</taxon>
        <taxon>Craniata</taxon>
        <taxon>Vertebrata</taxon>
        <taxon>Euteleostomi</taxon>
        <taxon>Mammalia</taxon>
        <taxon>Eutheria</taxon>
        <taxon>Laurasiatheria</taxon>
        <taxon>Artiodactyla</taxon>
        <taxon>Ruminantia</taxon>
        <taxon>Pecora</taxon>
        <taxon>Cervidae</taxon>
        <taxon>Odocoileinae</taxon>
        <taxon>Rangifer</taxon>
    </lineage>
</organism>
<dbReference type="Proteomes" id="UP001176941">
    <property type="component" value="Chromosome 6"/>
</dbReference>
<dbReference type="EMBL" id="OX459942">
    <property type="protein sequence ID" value="CAI9177321.1"/>
    <property type="molecule type" value="Genomic_DNA"/>
</dbReference>
<sequence length="83" mass="9799">MFRTEQESRKLLEVGTEKRQVDRKPSKVLNKRTEEFNRTVWVTMLTVNARLEGKGPVRGWKQYIQPRDDGCWNRDACDGSDEK</sequence>